<organism evidence="1 2">
    <name type="scientific">Phascolomyces articulosus</name>
    <dbReference type="NCBI Taxonomy" id="60185"/>
    <lineage>
        <taxon>Eukaryota</taxon>
        <taxon>Fungi</taxon>
        <taxon>Fungi incertae sedis</taxon>
        <taxon>Mucoromycota</taxon>
        <taxon>Mucoromycotina</taxon>
        <taxon>Mucoromycetes</taxon>
        <taxon>Mucorales</taxon>
        <taxon>Lichtheimiaceae</taxon>
        <taxon>Phascolomyces</taxon>
    </lineage>
</organism>
<protein>
    <submittedName>
        <fullName evidence="1">Uncharacterized protein</fullName>
    </submittedName>
</protein>
<accession>A0AAD5PAH5</accession>
<evidence type="ECO:0000313" key="1">
    <source>
        <dbReference type="EMBL" id="KAI9252317.1"/>
    </source>
</evidence>
<comment type="caution">
    <text evidence="1">The sequence shown here is derived from an EMBL/GenBank/DDBJ whole genome shotgun (WGS) entry which is preliminary data.</text>
</comment>
<feature type="non-terminal residue" evidence="1">
    <location>
        <position position="1"/>
    </location>
</feature>
<keyword evidence="2" id="KW-1185">Reference proteome</keyword>
<sequence length="97" mass="11335">VIRRVVTFLSKYQEYIKGLNNNNYCIIGYIRKSRTKTQDKSRVKLLQRMANKLRERSLVQKIFASVSSNATDSLQKRDLVKNQLIEKLEVEGDMQGK</sequence>
<dbReference type="EMBL" id="JAIXMP010000028">
    <property type="protein sequence ID" value="KAI9252317.1"/>
    <property type="molecule type" value="Genomic_DNA"/>
</dbReference>
<reference evidence="1" key="1">
    <citation type="journal article" date="2022" name="IScience">
        <title>Evolution of zygomycete secretomes and the origins of terrestrial fungal ecologies.</title>
        <authorList>
            <person name="Chang Y."/>
            <person name="Wang Y."/>
            <person name="Mondo S."/>
            <person name="Ahrendt S."/>
            <person name="Andreopoulos W."/>
            <person name="Barry K."/>
            <person name="Beard J."/>
            <person name="Benny G.L."/>
            <person name="Blankenship S."/>
            <person name="Bonito G."/>
            <person name="Cuomo C."/>
            <person name="Desiro A."/>
            <person name="Gervers K.A."/>
            <person name="Hundley H."/>
            <person name="Kuo A."/>
            <person name="LaButti K."/>
            <person name="Lang B.F."/>
            <person name="Lipzen A."/>
            <person name="O'Donnell K."/>
            <person name="Pangilinan J."/>
            <person name="Reynolds N."/>
            <person name="Sandor L."/>
            <person name="Smith M.E."/>
            <person name="Tsang A."/>
            <person name="Grigoriev I.V."/>
            <person name="Stajich J.E."/>
            <person name="Spatafora J.W."/>
        </authorList>
    </citation>
    <scope>NUCLEOTIDE SEQUENCE</scope>
    <source>
        <strain evidence="1">RSA 2281</strain>
    </source>
</reference>
<gene>
    <name evidence="1" type="ORF">BDA99DRAFT_443880</name>
</gene>
<proteinExistence type="predicted"/>
<dbReference type="AlphaFoldDB" id="A0AAD5PAH5"/>
<reference evidence="1" key="2">
    <citation type="submission" date="2023-02" db="EMBL/GenBank/DDBJ databases">
        <authorList>
            <consortium name="DOE Joint Genome Institute"/>
            <person name="Mondo S.J."/>
            <person name="Chang Y."/>
            <person name="Wang Y."/>
            <person name="Ahrendt S."/>
            <person name="Andreopoulos W."/>
            <person name="Barry K."/>
            <person name="Beard J."/>
            <person name="Benny G.L."/>
            <person name="Blankenship S."/>
            <person name="Bonito G."/>
            <person name="Cuomo C."/>
            <person name="Desiro A."/>
            <person name="Gervers K.A."/>
            <person name="Hundley H."/>
            <person name="Kuo A."/>
            <person name="LaButti K."/>
            <person name="Lang B.F."/>
            <person name="Lipzen A."/>
            <person name="O'Donnell K."/>
            <person name="Pangilinan J."/>
            <person name="Reynolds N."/>
            <person name="Sandor L."/>
            <person name="Smith M.W."/>
            <person name="Tsang A."/>
            <person name="Grigoriev I.V."/>
            <person name="Stajich J.E."/>
            <person name="Spatafora J.W."/>
        </authorList>
    </citation>
    <scope>NUCLEOTIDE SEQUENCE</scope>
    <source>
        <strain evidence="1">RSA 2281</strain>
    </source>
</reference>
<dbReference type="Proteomes" id="UP001209540">
    <property type="component" value="Unassembled WGS sequence"/>
</dbReference>
<name>A0AAD5PAH5_9FUNG</name>
<evidence type="ECO:0000313" key="2">
    <source>
        <dbReference type="Proteomes" id="UP001209540"/>
    </source>
</evidence>